<sequence>MTNKSRSKVLVVVPRSFEKKGDKQLEASSTRSSSTKGQEMTPCPIPDPSHSGSTLPDADAVPSGDAISQPAATYPSAQEESGGNILKCIGTDDQITNKPSSSFIIQLIPHLEHGTRKIIPMTWEGVRVSRPNDPSLQGFSAEHGHIVPQPTFASGEVDNGTAPSILIP</sequence>
<organism evidence="2 3">
    <name type="scientific">Cadophora malorum</name>
    <dbReference type="NCBI Taxonomy" id="108018"/>
    <lineage>
        <taxon>Eukaryota</taxon>
        <taxon>Fungi</taxon>
        <taxon>Dikarya</taxon>
        <taxon>Ascomycota</taxon>
        <taxon>Pezizomycotina</taxon>
        <taxon>Leotiomycetes</taxon>
        <taxon>Helotiales</taxon>
        <taxon>Ploettnerulaceae</taxon>
        <taxon>Cadophora</taxon>
    </lineage>
</organism>
<feature type="region of interest" description="Disordered" evidence="1">
    <location>
        <begin position="1"/>
        <end position="83"/>
    </location>
</feature>
<dbReference type="EMBL" id="JAFJYH010000103">
    <property type="protein sequence ID" value="KAG4419520.1"/>
    <property type="molecule type" value="Genomic_DNA"/>
</dbReference>
<dbReference type="Proteomes" id="UP000664132">
    <property type="component" value="Unassembled WGS sequence"/>
</dbReference>
<feature type="compositionally biased region" description="Basic and acidic residues" evidence="1">
    <location>
        <begin position="16"/>
        <end position="25"/>
    </location>
</feature>
<proteinExistence type="predicted"/>
<accession>A0A8H7TDD5</accession>
<name>A0A8H7TDD5_9HELO</name>
<dbReference type="AlphaFoldDB" id="A0A8H7TDD5"/>
<protein>
    <submittedName>
        <fullName evidence="2">Uncharacterized protein</fullName>
    </submittedName>
</protein>
<comment type="caution">
    <text evidence="2">The sequence shown here is derived from an EMBL/GenBank/DDBJ whole genome shotgun (WGS) entry which is preliminary data.</text>
</comment>
<reference evidence="2" key="1">
    <citation type="submission" date="2021-02" db="EMBL/GenBank/DDBJ databases">
        <title>Genome sequence Cadophora malorum strain M34.</title>
        <authorList>
            <person name="Stefanovic E."/>
            <person name="Vu D."/>
            <person name="Scully C."/>
            <person name="Dijksterhuis J."/>
            <person name="Roader J."/>
            <person name="Houbraken J."/>
        </authorList>
    </citation>
    <scope>NUCLEOTIDE SEQUENCE</scope>
    <source>
        <strain evidence="2">M34</strain>
    </source>
</reference>
<evidence type="ECO:0000313" key="2">
    <source>
        <dbReference type="EMBL" id="KAG4419520.1"/>
    </source>
</evidence>
<keyword evidence="3" id="KW-1185">Reference proteome</keyword>
<evidence type="ECO:0000256" key="1">
    <source>
        <dbReference type="SAM" id="MobiDB-lite"/>
    </source>
</evidence>
<evidence type="ECO:0000313" key="3">
    <source>
        <dbReference type="Proteomes" id="UP000664132"/>
    </source>
</evidence>
<gene>
    <name evidence="2" type="ORF">IFR04_007314</name>
</gene>
<feature type="compositionally biased region" description="Polar residues" evidence="1">
    <location>
        <begin position="26"/>
        <end position="38"/>
    </location>
</feature>